<keyword evidence="6" id="KW-0255">Endonuclease</keyword>
<evidence type="ECO:0000313" key="14">
    <source>
        <dbReference type="Proteomes" id="UP000830375"/>
    </source>
</evidence>
<dbReference type="Gene3D" id="3.10.10.10">
    <property type="entry name" value="HIV Type 1 Reverse Transcriptase, subunit A, domain 1"/>
    <property type="match status" value="1"/>
</dbReference>
<dbReference type="PROSITE" id="PS50878">
    <property type="entry name" value="RT_POL"/>
    <property type="match status" value="1"/>
</dbReference>
<dbReference type="InterPro" id="IPR012337">
    <property type="entry name" value="RNaseH-like_sf"/>
</dbReference>
<evidence type="ECO:0000256" key="7">
    <source>
        <dbReference type="ARBA" id="ARBA00022801"/>
    </source>
</evidence>
<proteinExistence type="inferred from homology"/>
<dbReference type="PROSITE" id="PS50994">
    <property type="entry name" value="INTEGRASE"/>
    <property type="match status" value="1"/>
</dbReference>
<dbReference type="Gene3D" id="3.10.20.370">
    <property type="match status" value="1"/>
</dbReference>
<keyword evidence="10" id="KW-0812">Transmembrane</keyword>
<keyword evidence="10" id="KW-0472">Membrane</keyword>
<dbReference type="Pfam" id="PF00078">
    <property type="entry name" value="RVT_1"/>
    <property type="match status" value="1"/>
</dbReference>
<dbReference type="InterPro" id="IPR043128">
    <property type="entry name" value="Rev_trsase/Diguanyl_cyclase"/>
</dbReference>
<evidence type="ECO:0000256" key="3">
    <source>
        <dbReference type="ARBA" id="ARBA00022679"/>
    </source>
</evidence>
<evidence type="ECO:0000256" key="8">
    <source>
        <dbReference type="ARBA" id="ARBA00022918"/>
    </source>
</evidence>
<feature type="domain" description="Integrase catalytic" evidence="12">
    <location>
        <begin position="277"/>
        <end position="435"/>
    </location>
</feature>
<dbReference type="Pfam" id="PF17921">
    <property type="entry name" value="Integrase_H2C2"/>
    <property type="match status" value="1"/>
</dbReference>
<comment type="caution">
    <text evidence="13">The sequence shown here is derived from an EMBL/GenBank/DDBJ whole genome shotgun (WGS) entry which is preliminary data.</text>
</comment>
<dbReference type="InterPro" id="IPR000477">
    <property type="entry name" value="RT_dom"/>
</dbReference>
<protein>
    <recommendedName>
        <fullName evidence="9">Gypsy retrotransposon integrase-like protein 1</fullName>
        <ecNumber evidence="2">3.1.26.4</ecNumber>
    </recommendedName>
</protein>
<dbReference type="PANTHER" id="PTHR37984:SF5">
    <property type="entry name" value="PROTEIN NYNRIN-LIKE"/>
    <property type="match status" value="1"/>
</dbReference>
<evidence type="ECO:0000256" key="9">
    <source>
        <dbReference type="ARBA" id="ARBA00039658"/>
    </source>
</evidence>
<evidence type="ECO:0000256" key="1">
    <source>
        <dbReference type="ARBA" id="ARBA00010879"/>
    </source>
</evidence>
<evidence type="ECO:0000256" key="10">
    <source>
        <dbReference type="SAM" id="Phobius"/>
    </source>
</evidence>
<evidence type="ECO:0000256" key="6">
    <source>
        <dbReference type="ARBA" id="ARBA00022759"/>
    </source>
</evidence>
<keyword evidence="3" id="KW-0808">Transferase</keyword>
<dbReference type="Pfam" id="PF00665">
    <property type="entry name" value="rve"/>
    <property type="match status" value="1"/>
</dbReference>
<evidence type="ECO:0000259" key="12">
    <source>
        <dbReference type="PROSITE" id="PS50994"/>
    </source>
</evidence>
<reference evidence="13 14" key="1">
    <citation type="submission" date="2022-01" db="EMBL/GenBank/DDBJ databases">
        <title>A high-quality chromosome-level genome assembly of rohu carp, Labeo rohita.</title>
        <authorList>
            <person name="Arick M.A. II"/>
            <person name="Hsu C.-Y."/>
            <person name="Magbanua Z."/>
            <person name="Pechanova O."/>
            <person name="Grover C."/>
            <person name="Miller E."/>
            <person name="Thrash A."/>
            <person name="Ezzel L."/>
            <person name="Alam S."/>
            <person name="Benzie J."/>
            <person name="Hamilton M."/>
            <person name="Karsi A."/>
            <person name="Lawrence M.L."/>
            <person name="Peterson D.G."/>
        </authorList>
    </citation>
    <scope>NUCLEOTIDE SEQUENCE [LARGE SCALE GENOMIC DNA]</scope>
    <source>
        <strain evidence="14">BAU-BD-2019</strain>
        <tissue evidence="13">Blood</tissue>
    </source>
</reference>
<dbReference type="Gene3D" id="1.10.340.70">
    <property type="match status" value="1"/>
</dbReference>
<evidence type="ECO:0000313" key="13">
    <source>
        <dbReference type="EMBL" id="KAI2661959.1"/>
    </source>
</evidence>
<keyword evidence="8" id="KW-0695">RNA-directed DNA polymerase</keyword>
<dbReference type="CDD" id="cd09274">
    <property type="entry name" value="RNase_HI_RT_Ty3"/>
    <property type="match status" value="1"/>
</dbReference>
<evidence type="ECO:0000256" key="5">
    <source>
        <dbReference type="ARBA" id="ARBA00022722"/>
    </source>
</evidence>
<keyword evidence="4" id="KW-0548">Nucleotidyltransferase</keyword>
<keyword evidence="5" id="KW-0540">Nuclease</keyword>
<evidence type="ECO:0000256" key="4">
    <source>
        <dbReference type="ARBA" id="ARBA00022695"/>
    </source>
</evidence>
<dbReference type="EMBL" id="JACTAM010000008">
    <property type="protein sequence ID" value="KAI2661959.1"/>
    <property type="molecule type" value="Genomic_DNA"/>
</dbReference>
<feature type="domain" description="Reverse transcriptase" evidence="11">
    <location>
        <begin position="681"/>
        <end position="858"/>
    </location>
</feature>
<dbReference type="Gene3D" id="3.30.420.10">
    <property type="entry name" value="Ribonuclease H-like superfamily/Ribonuclease H"/>
    <property type="match status" value="1"/>
</dbReference>
<dbReference type="Pfam" id="PF17917">
    <property type="entry name" value="RT_RNaseH"/>
    <property type="match status" value="1"/>
</dbReference>
<dbReference type="InterPro" id="IPR001584">
    <property type="entry name" value="Integrase_cat-core"/>
</dbReference>
<sequence length="1201" mass="134435">MENHFRDYLHVYDSALCIYIHSVYLDSDLVTGTVNVGVCEKFPVDEVDVILGNDLAGGKVFPSPIVSTIPVCDSQIPLQFPGVFPVCAVTRSQARNYEDLVDLSDTFLAHSNPTELALSVDSAGKVGSDAGAEVPLIKLGRAELAAAQKTDSSLSTSIDVAVSDKSKLEGIRVGYYWDDDVLMRKWNSVVNEKANLAPRHQIVLPSVVRASVLKLAHDHVMGGHLGVNKTFQRVSQYFYWPGLRTSVANYCRSCRECQLVGKPNQVVRPVPLCPIPVMGEPFERLILDCVGPLPKSREGYQYILSFMCAATRFSEAVPLRNLKAKTVVKELIKFCSLFGLPRVIQTDRGTNFTSKLFKQVLHNLTVTHVTSSAFHPQSQGALERFHQTLKTTIKTHCLESGGDWAESLPLLMFAIRESVQDSLGFSPAELVFGHIVRGPLKLLSEQLLATKPTTRSVSEYVDTFRKRLKQVCNLARANLTSAQATMKAHYDRRAVQRSFKPGDLVLALLPVPGSALQNRFTGPYVVERKVTDTTYVIRTPERRRNLRTCHINMLKQYHEREKGNNSVVETVNAPVPVAVVTTGKESEDDGVETVSVPTGRLQNSTILQNLKSFLRYLSELQRADVTTLIESFPAIFSDVPSQTNVLFHDIDVGNTSPIMQHPYRVNPVKREIMKSEIKYMLQNGLAVSSQSAWSSPCVLVPKSDGSFRFCTDYRKINAVTKPDSFPLPRIDDCIDRVGPAKFVTKLDLLKGYWQVPLTPRAAEISAFVTPDFFGQYSVMAFGMRNAPATFQRLMRLVLQDVPDCEAYLDDIVIFSPSWEEHMNSLRTVFARLAKALLTVNLAKCEFAKATITYLGKQVGQGQVKPVNAKITAITEFPRPSNRRELRRFLGMIGYYRGFCRNFATLVAPLTDLLRPSRKFVWSLECEHAFNGAKDLLCKAPILAAPDFSRAFLLEVDASGVAAGAVLLQRSEANLELPVCYFSKKFNESQRRYSTVEKEALALLLALRHFDVYLSANPFPVRVYTDHNPLVFLSRMQNVNQRLMRWSLIIQEYNLEIVHKRGSEMVLSDALSRAICVYVYFVVMVALSRLSLLIALVRAHTGVWSYGDVRGGVAAFLRSLFSCFVASREPSVEISILHSCFSSECFGMRFRGRWRRLTVHDNRTERFVYAATGSTARCVVTLLMKICRLDQFCGFGRSLSCS</sequence>
<dbReference type="Gene3D" id="3.30.70.270">
    <property type="match status" value="2"/>
</dbReference>
<dbReference type="Pfam" id="PF22938">
    <property type="entry name" value="Integrase_p58_C"/>
    <property type="match status" value="1"/>
</dbReference>
<dbReference type="CDD" id="cd01647">
    <property type="entry name" value="RT_LTR"/>
    <property type="match status" value="1"/>
</dbReference>
<dbReference type="InterPro" id="IPR036397">
    <property type="entry name" value="RNaseH_sf"/>
</dbReference>
<evidence type="ECO:0000256" key="2">
    <source>
        <dbReference type="ARBA" id="ARBA00012180"/>
    </source>
</evidence>
<dbReference type="InterPro" id="IPR050951">
    <property type="entry name" value="Retrovirus_Pol_polyprotein"/>
</dbReference>
<dbReference type="Proteomes" id="UP000830375">
    <property type="component" value="Unassembled WGS sequence"/>
</dbReference>
<dbReference type="SUPFAM" id="SSF53098">
    <property type="entry name" value="Ribonuclease H-like"/>
    <property type="match status" value="1"/>
</dbReference>
<feature type="transmembrane region" description="Helical" evidence="10">
    <location>
        <begin position="1076"/>
        <end position="1096"/>
    </location>
</feature>
<organism evidence="13 14">
    <name type="scientific">Labeo rohita</name>
    <name type="common">Indian major carp</name>
    <name type="synonym">Cyprinus rohita</name>
    <dbReference type="NCBI Taxonomy" id="84645"/>
    <lineage>
        <taxon>Eukaryota</taxon>
        <taxon>Metazoa</taxon>
        <taxon>Chordata</taxon>
        <taxon>Craniata</taxon>
        <taxon>Vertebrata</taxon>
        <taxon>Euteleostomi</taxon>
        <taxon>Actinopterygii</taxon>
        <taxon>Neopterygii</taxon>
        <taxon>Teleostei</taxon>
        <taxon>Ostariophysi</taxon>
        <taxon>Cypriniformes</taxon>
        <taxon>Cyprinidae</taxon>
        <taxon>Labeoninae</taxon>
        <taxon>Labeonini</taxon>
        <taxon>Labeo</taxon>
    </lineage>
</organism>
<accession>A0ABQ8MGE4</accession>
<dbReference type="PANTHER" id="PTHR37984">
    <property type="entry name" value="PROTEIN CBG26694"/>
    <property type="match status" value="1"/>
</dbReference>
<name>A0ABQ8MGE4_LABRO</name>
<comment type="similarity">
    <text evidence="1">Belongs to the beta type-B retroviral polymerase family. HERV class-II K(HML-2) pol subfamily.</text>
</comment>
<keyword evidence="14" id="KW-1185">Reference proteome</keyword>
<dbReference type="InterPro" id="IPR054465">
    <property type="entry name" value="Integrase_p58-like_C"/>
</dbReference>
<dbReference type="InterPro" id="IPR041588">
    <property type="entry name" value="Integrase_H2C2"/>
</dbReference>
<keyword evidence="7" id="KW-0378">Hydrolase</keyword>
<keyword evidence="10" id="KW-1133">Transmembrane helix</keyword>
<dbReference type="EC" id="3.1.26.4" evidence="2"/>
<evidence type="ECO:0000259" key="11">
    <source>
        <dbReference type="PROSITE" id="PS50878"/>
    </source>
</evidence>
<dbReference type="InterPro" id="IPR041373">
    <property type="entry name" value="RT_RNaseH"/>
</dbReference>
<dbReference type="SUPFAM" id="SSF56672">
    <property type="entry name" value="DNA/RNA polymerases"/>
    <property type="match status" value="1"/>
</dbReference>
<gene>
    <name evidence="13" type="ORF">H4Q32_007674</name>
</gene>
<dbReference type="InterPro" id="IPR043502">
    <property type="entry name" value="DNA/RNA_pol_sf"/>
</dbReference>